<dbReference type="NCBIfam" id="NF007256">
    <property type="entry name" value="PRK09705.1"/>
    <property type="match status" value="1"/>
</dbReference>
<evidence type="ECO:0000256" key="4">
    <source>
        <dbReference type="SAM" id="Phobius"/>
    </source>
</evidence>
<dbReference type="InterPro" id="IPR036259">
    <property type="entry name" value="MFS_trans_sf"/>
</dbReference>
<feature type="transmembrane region" description="Helical" evidence="4">
    <location>
        <begin position="269"/>
        <end position="291"/>
    </location>
</feature>
<dbReference type="AlphaFoldDB" id="A0A4R5MGB5"/>
<evidence type="ECO:0000256" key="3">
    <source>
        <dbReference type="ARBA" id="ARBA00023136"/>
    </source>
</evidence>
<evidence type="ECO:0000256" key="1">
    <source>
        <dbReference type="ARBA" id="ARBA00022692"/>
    </source>
</evidence>
<feature type="transmembrane region" description="Helical" evidence="4">
    <location>
        <begin position="327"/>
        <end position="350"/>
    </location>
</feature>
<feature type="transmembrane region" description="Helical" evidence="4">
    <location>
        <begin position="393"/>
        <end position="413"/>
    </location>
</feature>
<dbReference type="PROSITE" id="PS50850">
    <property type="entry name" value="MFS"/>
    <property type="match status" value="1"/>
</dbReference>
<dbReference type="InterPro" id="IPR011701">
    <property type="entry name" value="MFS"/>
</dbReference>
<dbReference type="InterPro" id="IPR020846">
    <property type="entry name" value="MFS_dom"/>
</dbReference>
<reference evidence="6 7" key="1">
    <citation type="submission" date="2019-03" db="EMBL/GenBank/DDBJ databases">
        <title>Paraburkholderia sp. 4M-K11, isolated from subtropical forest soil.</title>
        <authorList>
            <person name="Gao Z.-H."/>
            <person name="Qiu L.-H."/>
        </authorList>
    </citation>
    <scope>NUCLEOTIDE SEQUENCE [LARGE SCALE GENOMIC DNA]</scope>
    <source>
        <strain evidence="6 7">4M-K11</strain>
    </source>
</reference>
<keyword evidence="1 4" id="KW-0812">Transmembrane</keyword>
<dbReference type="EMBL" id="SMRP01000001">
    <property type="protein sequence ID" value="TDG26361.1"/>
    <property type="molecule type" value="Genomic_DNA"/>
</dbReference>
<dbReference type="SUPFAM" id="SSF103473">
    <property type="entry name" value="MFS general substrate transporter"/>
    <property type="match status" value="1"/>
</dbReference>
<feature type="transmembrane region" description="Helical" evidence="4">
    <location>
        <begin position="303"/>
        <end position="321"/>
    </location>
</feature>
<keyword evidence="2 4" id="KW-1133">Transmembrane helix</keyword>
<dbReference type="GO" id="GO:0022857">
    <property type="term" value="F:transmembrane transporter activity"/>
    <property type="evidence" value="ECO:0007669"/>
    <property type="project" value="InterPro"/>
</dbReference>
<feature type="transmembrane region" description="Helical" evidence="4">
    <location>
        <begin position="114"/>
        <end position="135"/>
    </location>
</feature>
<protein>
    <submittedName>
        <fullName evidence="6">MFS transporter</fullName>
    </submittedName>
</protein>
<dbReference type="PANTHER" id="PTHR23523:SF1">
    <property type="entry name" value="CYANATE TRANSPORT PROTEIN CYNX"/>
    <property type="match status" value="1"/>
</dbReference>
<sequence length="431" mass="43623">MSSDPIDSRQYGVAVSARTSALAWYAAIVVIGLNLRPLLTSISPLMATIRQATGLSFYGASLLTSLPVVAMGLGAFGTGVLARRLGETRGVALGLVAIAAACGARAFASTGGALMLTATAAGAGVAAIQALLPAVMKQRFAHRVPLAMGLFSASIMSGGGLGASLSPLAARLGGSWHAGLAVWVVPALAALALWAWLSRDAQQGAQAGTSATAGAAASKAAGAAGAPPHVPVWRKRRAWTLGLHFGLVNGGYTSLVAWLPAYYQQHGASVAASGSLLAAMTVFQAICALLLPLAAARFKDRRPWLVAGLSAQLIGIVGLAARPEAAPLLWVAFAGAGLGGTFSVSLVTVLDHSGDHRIAARLVAFVQGLGFVIAAIAPVVAGRVRDLTGGFTGAWIMLAISISSMIVLTLAFSPRSYGHWLGRHGTAASDA</sequence>
<keyword evidence="3 4" id="KW-0472">Membrane</keyword>
<dbReference type="Gene3D" id="1.20.1250.20">
    <property type="entry name" value="MFS general substrate transporter like domains"/>
    <property type="match status" value="2"/>
</dbReference>
<dbReference type="Pfam" id="PF07690">
    <property type="entry name" value="MFS_1"/>
    <property type="match status" value="1"/>
</dbReference>
<feature type="transmembrane region" description="Helical" evidence="4">
    <location>
        <begin position="362"/>
        <end position="381"/>
    </location>
</feature>
<feature type="transmembrane region" description="Helical" evidence="4">
    <location>
        <begin position="147"/>
        <end position="170"/>
    </location>
</feature>
<comment type="caution">
    <text evidence="6">The sequence shown here is derived from an EMBL/GenBank/DDBJ whole genome shotgun (WGS) entry which is preliminary data.</text>
</comment>
<feature type="transmembrane region" description="Helical" evidence="4">
    <location>
        <begin position="90"/>
        <end position="108"/>
    </location>
</feature>
<keyword evidence="7" id="KW-1185">Reference proteome</keyword>
<dbReference type="RefSeq" id="WP_133193406.1">
    <property type="nucleotide sequence ID" value="NZ_JBHUCW010000001.1"/>
</dbReference>
<dbReference type="InterPro" id="IPR052524">
    <property type="entry name" value="MFS_Cyanate_Porter"/>
</dbReference>
<feature type="domain" description="Major facilitator superfamily (MFS) profile" evidence="5">
    <location>
        <begin position="20"/>
        <end position="417"/>
    </location>
</feature>
<dbReference type="Proteomes" id="UP000295722">
    <property type="component" value="Unassembled WGS sequence"/>
</dbReference>
<feature type="transmembrane region" description="Helical" evidence="4">
    <location>
        <begin position="176"/>
        <end position="197"/>
    </location>
</feature>
<accession>A0A4R5MGB5</accession>
<feature type="transmembrane region" description="Helical" evidence="4">
    <location>
        <begin position="241"/>
        <end position="263"/>
    </location>
</feature>
<evidence type="ECO:0000313" key="7">
    <source>
        <dbReference type="Proteomes" id="UP000295722"/>
    </source>
</evidence>
<evidence type="ECO:0000256" key="2">
    <source>
        <dbReference type="ARBA" id="ARBA00022989"/>
    </source>
</evidence>
<name>A0A4R5MGB5_9BURK</name>
<evidence type="ECO:0000313" key="6">
    <source>
        <dbReference type="EMBL" id="TDG26361.1"/>
    </source>
</evidence>
<feature type="transmembrane region" description="Helical" evidence="4">
    <location>
        <begin position="12"/>
        <end position="35"/>
    </location>
</feature>
<feature type="transmembrane region" description="Helical" evidence="4">
    <location>
        <begin position="55"/>
        <end position="78"/>
    </location>
</feature>
<proteinExistence type="predicted"/>
<dbReference type="OrthoDB" id="5758872at2"/>
<evidence type="ECO:0000259" key="5">
    <source>
        <dbReference type="PROSITE" id="PS50850"/>
    </source>
</evidence>
<dbReference type="PANTHER" id="PTHR23523">
    <property type="match status" value="1"/>
</dbReference>
<gene>
    <name evidence="6" type="ORF">EYW47_03145</name>
</gene>
<organism evidence="6 7">
    <name type="scientific">Paraburkholderia silviterrae</name>
    <dbReference type="NCBI Taxonomy" id="2528715"/>
    <lineage>
        <taxon>Bacteria</taxon>
        <taxon>Pseudomonadati</taxon>
        <taxon>Pseudomonadota</taxon>
        <taxon>Betaproteobacteria</taxon>
        <taxon>Burkholderiales</taxon>
        <taxon>Burkholderiaceae</taxon>
        <taxon>Paraburkholderia</taxon>
    </lineage>
</organism>